<reference evidence="1 2" key="1">
    <citation type="submission" date="2018-06" db="EMBL/GenBank/DDBJ databases">
        <authorList>
            <consortium name="Pathogen Informatics"/>
            <person name="Doyle S."/>
        </authorList>
    </citation>
    <scope>NUCLEOTIDE SEQUENCE [LARGE SCALE GENOMIC DNA]</scope>
    <source>
        <strain evidence="1 2">NCTC12151</strain>
    </source>
</reference>
<dbReference type="RefSeq" id="WP_111741941.1">
    <property type="nucleotide sequence ID" value="NZ_LR698987.1"/>
</dbReference>
<name>A0A2X4V093_9GAMM</name>
<dbReference type="PROSITE" id="PS51257">
    <property type="entry name" value="PROKAR_LIPOPROTEIN"/>
    <property type="match status" value="1"/>
</dbReference>
<dbReference type="PANTHER" id="PTHR37841">
    <property type="entry name" value="GLR2918 PROTEIN"/>
    <property type="match status" value="1"/>
</dbReference>
<dbReference type="PANTHER" id="PTHR37841:SF1">
    <property type="entry name" value="DUF3298 DOMAIN-CONTAINING PROTEIN"/>
    <property type="match status" value="1"/>
</dbReference>
<dbReference type="KEGG" id="lri:NCTC12151_03717"/>
<organism evidence="1 2">
    <name type="scientific">Leminorella richardii</name>
    <dbReference type="NCBI Taxonomy" id="158841"/>
    <lineage>
        <taxon>Bacteria</taxon>
        <taxon>Pseudomonadati</taxon>
        <taxon>Pseudomonadota</taxon>
        <taxon>Gammaproteobacteria</taxon>
        <taxon>Enterobacterales</taxon>
        <taxon>Budviciaceae</taxon>
        <taxon>Leminorella</taxon>
    </lineage>
</organism>
<sequence length="431" mass="48870">MLRIVSICIVFILAACSSSPQRQIDSQSLIPVCVSWDKKRCGLLDRRGTPVTAPDYRNLFNQSDIWIGERLTGGSDIFDLNGRLLGNIASGDADKVKNGILRVLVNFEEKYYRYDGSSIPADSPQLYDILNSPAKRLQKTHISKASGALSYIDEFHNGFAEAHTGDWQHRDIATRKIALIDETGKMTTPLISGHRMFWVFDNKWLMWTKDTGYFSIYDLIDTSGNVLIQDISMPSKDHEIGITPFSQGNKCGVLNLDTLQETLIQSDNCLNAGGFSDGVVWISGRQGNNRYSAKTWLLVNTQGQILFEGDYRRPSKFHHGFAIVENHDGKVGIINQKNNAIFPFKYKEIKTPWLTKREEENFSDVWWFTEEAESKTLRLMNSDRQLIAKIQKNVIQKKGQPCSGYSNGIDIITNSKGEPLWEKERLEACQR</sequence>
<protein>
    <recommendedName>
        <fullName evidence="3">KWG Leptospira</fullName>
    </recommendedName>
</protein>
<dbReference type="Proteomes" id="UP000249005">
    <property type="component" value="Chromosome 1"/>
</dbReference>
<gene>
    <name evidence="1" type="ORF">NCTC12151_03717</name>
</gene>
<accession>A0A2X4V093</accession>
<evidence type="ECO:0000313" key="1">
    <source>
        <dbReference type="EMBL" id="SQI44481.1"/>
    </source>
</evidence>
<keyword evidence="2" id="KW-1185">Reference proteome</keyword>
<dbReference type="OrthoDB" id="5380961at2"/>
<dbReference type="EMBL" id="LS483470">
    <property type="protein sequence ID" value="SQI44481.1"/>
    <property type="molecule type" value="Genomic_DNA"/>
</dbReference>
<proteinExistence type="predicted"/>
<evidence type="ECO:0000313" key="2">
    <source>
        <dbReference type="Proteomes" id="UP000249005"/>
    </source>
</evidence>
<dbReference type="AlphaFoldDB" id="A0A2X4V093"/>
<evidence type="ECO:0008006" key="3">
    <source>
        <dbReference type="Google" id="ProtNLM"/>
    </source>
</evidence>